<dbReference type="Pfam" id="PF13177">
    <property type="entry name" value="DNA_pol3_delta2"/>
    <property type="match status" value="1"/>
</dbReference>
<dbReference type="Gene3D" id="1.10.8.60">
    <property type="match status" value="1"/>
</dbReference>
<dbReference type="InterPro" id="IPR003593">
    <property type="entry name" value="AAA+_ATPase"/>
</dbReference>
<sequence length="361" mass="40575">MEQFIVSARKYRPQTFKDVVGQKAITNTLLNAIENNHLAQALLFTGPRGVGKTTCARILARKINQEGYDDPLEDFSFNVFELDAASNNGVDDIRSIIDQVRIPPQTGKYKVYIIDEVHMLSQAAFNAFLKTLEEPPKHAIFILATTEKHKIIPTILSRCQIFDFKRITVNDAKEHLAEIAKEQGVAFEDDALHVIAQKADGAMRDALSIFDRVVSYCGNNLTRQAVTENLNVLDFEYYIKITDLLLENKIPDLLMAYNDILAKGFDGHHFVAGLASHFRDLMVCQNPVTLSLLEAGEHAQSLYSAQSKKATQDFLMRGIELANDTDLKYKNSQNQRLLVELCLMQLASITLDGEKKKLSPL</sequence>
<keyword evidence="8 10" id="KW-0548">Nucleotidyltransferase</keyword>
<keyword evidence="2" id="KW-0479">Metal-binding</keyword>
<dbReference type="Pfam" id="PF22608">
    <property type="entry name" value="DNAX_ATPase_lid"/>
    <property type="match status" value="1"/>
</dbReference>
<evidence type="ECO:0000256" key="2">
    <source>
        <dbReference type="ARBA" id="ARBA00022723"/>
    </source>
</evidence>
<accession>A0ABV5GMU8</accession>
<evidence type="ECO:0000256" key="1">
    <source>
        <dbReference type="ARBA" id="ARBA00006360"/>
    </source>
</evidence>
<evidence type="ECO:0000256" key="3">
    <source>
        <dbReference type="ARBA" id="ARBA00022741"/>
    </source>
</evidence>
<dbReference type="SUPFAM" id="SSF48019">
    <property type="entry name" value="post-AAA+ oligomerization domain-like"/>
    <property type="match status" value="1"/>
</dbReference>
<keyword evidence="5 8" id="KW-0067">ATP-binding</keyword>
<evidence type="ECO:0000256" key="7">
    <source>
        <dbReference type="ARBA" id="ARBA00049244"/>
    </source>
</evidence>
<evidence type="ECO:0000256" key="5">
    <source>
        <dbReference type="ARBA" id="ARBA00022840"/>
    </source>
</evidence>
<dbReference type="PANTHER" id="PTHR11669:SF0">
    <property type="entry name" value="PROTEIN STICHEL-LIKE 2"/>
    <property type="match status" value="1"/>
</dbReference>
<dbReference type="InterPro" id="IPR050238">
    <property type="entry name" value="DNA_Rep/Repair_Clamp_Loader"/>
</dbReference>
<proteinExistence type="inferred from homology"/>
<keyword evidence="11" id="KW-1185">Reference proteome</keyword>
<dbReference type="EMBL" id="JBHMEY010000018">
    <property type="protein sequence ID" value="MFB9096644.1"/>
    <property type="molecule type" value="Genomic_DNA"/>
</dbReference>
<dbReference type="NCBIfam" id="TIGR02397">
    <property type="entry name" value="dnaX_nterm"/>
    <property type="match status" value="1"/>
</dbReference>
<name>A0ABV5GMU8_9FLAO</name>
<dbReference type="InterPro" id="IPR001270">
    <property type="entry name" value="ClpA/B"/>
</dbReference>
<dbReference type="InterPro" id="IPR005790">
    <property type="entry name" value="DNA_polIII_delta"/>
</dbReference>
<reference evidence="10 11" key="1">
    <citation type="submission" date="2024-09" db="EMBL/GenBank/DDBJ databases">
        <authorList>
            <person name="Sun Q."/>
            <person name="Mori K."/>
        </authorList>
    </citation>
    <scope>NUCLEOTIDE SEQUENCE [LARGE SCALE GENOMIC DNA]</scope>
    <source>
        <strain evidence="10 11">CECT 7955</strain>
    </source>
</reference>
<dbReference type="InterPro" id="IPR027417">
    <property type="entry name" value="P-loop_NTPase"/>
</dbReference>
<evidence type="ECO:0000256" key="4">
    <source>
        <dbReference type="ARBA" id="ARBA00022833"/>
    </source>
</evidence>
<comment type="caution">
    <text evidence="10">The sequence shown here is derived from an EMBL/GenBank/DDBJ whole genome shotgun (WGS) entry which is preliminary data.</text>
</comment>
<comment type="function">
    <text evidence="8">DNA polymerase III is a complex, multichain enzyme responsible for most of the replicative synthesis in bacteria. This DNA polymerase also exhibits 3' to 5' exonuclease activity.</text>
</comment>
<keyword evidence="6 8" id="KW-0239">DNA-directed DNA polymerase</keyword>
<dbReference type="InterPro" id="IPR045085">
    <property type="entry name" value="HLD_clamp_pol_III_gamma_tau"/>
</dbReference>
<evidence type="ECO:0000256" key="8">
    <source>
        <dbReference type="RuleBase" id="RU364063"/>
    </source>
</evidence>
<comment type="catalytic activity">
    <reaction evidence="7 8">
        <text>DNA(n) + a 2'-deoxyribonucleoside 5'-triphosphate = DNA(n+1) + diphosphate</text>
        <dbReference type="Rhea" id="RHEA:22508"/>
        <dbReference type="Rhea" id="RHEA-COMP:17339"/>
        <dbReference type="Rhea" id="RHEA-COMP:17340"/>
        <dbReference type="ChEBI" id="CHEBI:33019"/>
        <dbReference type="ChEBI" id="CHEBI:61560"/>
        <dbReference type="ChEBI" id="CHEBI:173112"/>
        <dbReference type="EC" id="2.7.7.7"/>
    </reaction>
</comment>
<evidence type="ECO:0000313" key="10">
    <source>
        <dbReference type="EMBL" id="MFB9096644.1"/>
    </source>
</evidence>
<feature type="domain" description="AAA+ ATPase" evidence="9">
    <location>
        <begin position="38"/>
        <end position="168"/>
    </location>
</feature>
<dbReference type="PANTHER" id="PTHR11669">
    <property type="entry name" value="REPLICATION FACTOR C / DNA POLYMERASE III GAMMA-TAU SUBUNIT"/>
    <property type="match status" value="1"/>
</dbReference>
<dbReference type="NCBIfam" id="NF004046">
    <property type="entry name" value="PRK05563.1"/>
    <property type="match status" value="1"/>
</dbReference>
<keyword evidence="3 8" id="KW-0547">Nucleotide-binding</keyword>
<comment type="subunit">
    <text evidence="8">DNA polymerase III contains a core (composed of alpha, epsilon and theta chains) that associates with a tau subunit. This core dimerizes to form the POLIII' complex. PolIII' associates with the gamma complex (composed of gamma, delta, delta', psi and chi chains) and with the beta chain to form the complete DNA polymerase III complex.</text>
</comment>
<organism evidence="10 11">
    <name type="scientific">Flavobacterium jumunjinense</name>
    <dbReference type="NCBI Taxonomy" id="998845"/>
    <lineage>
        <taxon>Bacteria</taxon>
        <taxon>Pseudomonadati</taxon>
        <taxon>Bacteroidota</taxon>
        <taxon>Flavobacteriia</taxon>
        <taxon>Flavobacteriales</taxon>
        <taxon>Flavobacteriaceae</taxon>
        <taxon>Flavobacterium</taxon>
    </lineage>
</organism>
<keyword evidence="8" id="KW-0235">DNA replication</keyword>
<dbReference type="SUPFAM" id="SSF52540">
    <property type="entry name" value="P-loop containing nucleoside triphosphate hydrolases"/>
    <property type="match status" value="1"/>
</dbReference>
<evidence type="ECO:0000259" key="9">
    <source>
        <dbReference type="SMART" id="SM00382"/>
    </source>
</evidence>
<comment type="similarity">
    <text evidence="1 8">Belongs to the DnaX/STICHEL family.</text>
</comment>
<evidence type="ECO:0000313" key="11">
    <source>
        <dbReference type="Proteomes" id="UP001589607"/>
    </source>
</evidence>
<dbReference type="EC" id="2.7.7.7" evidence="8"/>
<dbReference type="NCBIfam" id="TIGR01128">
    <property type="entry name" value="holA"/>
    <property type="match status" value="1"/>
</dbReference>
<dbReference type="RefSeq" id="WP_236455848.1">
    <property type="nucleotide sequence ID" value="NZ_CBCSGE010000002.1"/>
</dbReference>
<gene>
    <name evidence="8 10" type="primary">dnaX</name>
    <name evidence="10" type="ORF">ACFFVF_08975</name>
</gene>
<dbReference type="CDD" id="cd00009">
    <property type="entry name" value="AAA"/>
    <property type="match status" value="1"/>
</dbReference>
<dbReference type="GO" id="GO:0003887">
    <property type="term" value="F:DNA-directed DNA polymerase activity"/>
    <property type="evidence" value="ECO:0007669"/>
    <property type="project" value="UniProtKB-EC"/>
</dbReference>
<dbReference type="Gene3D" id="3.40.50.300">
    <property type="entry name" value="P-loop containing nucleotide triphosphate hydrolases"/>
    <property type="match status" value="1"/>
</dbReference>
<dbReference type="CDD" id="cd18137">
    <property type="entry name" value="HLD_clamp_pol_III_gamma_tau"/>
    <property type="match status" value="1"/>
</dbReference>
<evidence type="ECO:0000256" key="6">
    <source>
        <dbReference type="ARBA" id="ARBA00022932"/>
    </source>
</evidence>
<protein>
    <recommendedName>
        <fullName evidence="8">DNA polymerase III subunit gamma/tau</fullName>
        <ecNumber evidence="8">2.7.7.7</ecNumber>
    </recommendedName>
</protein>
<dbReference type="SMART" id="SM00382">
    <property type="entry name" value="AAA"/>
    <property type="match status" value="1"/>
</dbReference>
<dbReference type="PRINTS" id="PR00300">
    <property type="entry name" value="CLPPROTEASEA"/>
</dbReference>
<dbReference type="Proteomes" id="UP001589607">
    <property type="component" value="Unassembled WGS sequence"/>
</dbReference>
<dbReference type="Gene3D" id="1.20.272.10">
    <property type="match status" value="1"/>
</dbReference>
<dbReference type="InterPro" id="IPR008921">
    <property type="entry name" value="DNA_pol3_clamp-load_cplx_C"/>
</dbReference>
<keyword evidence="4" id="KW-0862">Zinc</keyword>
<keyword evidence="8 10" id="KW-0808">Transferase</keyword>
<dbReference type="InterPro" id="IPR012763">
    <property type="entry name" value="DNA_pol_III_sug/sutau_N"/>
</dbReference>